<feature type="transmembrane region" description="Helical" evidence="1">
    <location>
        <begin position="140"/>
        <end position="163"/>
    </location>
</feature>
<feature type="transmembrane region" description="Helical" evidence="1">
    <location>
        <begin position="175"/>
        <end position="194"/>
    </location>
</feature>
<reference evidence="2" key="1">
    <citation type="journal article" date="2012" name="J. Bacteriol.">
        <title>Genome sequences of type strains of seven species of the marine bacterium Pseudoalteromonas.</title>
        <authorList>
            <person name="Xie B.B."/>
            <person name="Shu Y.L."/>
            <person name="Qin Q.L."/>
            <person name="Rong J.C."/>
            <person name="Zhang X.Y."/>
            <person name="Chen X.L."/>
            <person name="Shi M."/>
            <person name="He H.L."/>
            <person name="Zhou B.C."/>
            <person name="Zhang Y.Z."/>
        </authorList>
    </citation>
    <scope>NUCLEOTIDE SEQUENCE</scope>
    <source>
        <strain evidence="2">DSM 8771</strain>
    </source>
</reference>
<name>A0AAD4FR87_9GAMM</name>
<evidence type="ECO:0000313" key="3">
    <source>
        <dbReference type="Proteomes" id="UP000016487"/>
    </source>
</evidence>
<dbReference type="EMBL" id="AHBZ03000021">
    <property type="protein sequence ID" value="KAF7769658.1"/>
    <property type="molecule type" value="Genomic_DNA"/>
</dbReference>
<keyword evidence="1" id="KW-0472">Membrane</keyword>
<gene>
    <name evidence="2" type="ORF">PCIT_a2525</name>
</gene>
<keyword evidence="1" id="KW-0812">Transmembrane</keyword>
<keyword evidence="1" id="KW-1133">Transmembrane helix</keyword>
<proteinExistence type="predicted"/>
<evidence type="ECO:0000313" key="2">
    <source>
        <dbReference type="EMBL" id="KAF7769658.1"/>
    </source>
</evidence>
<organism evidence="2 3">
    <name type="scientific">Pseudoalteromonas citrea</name>
    <dbReference type="NCBI Taxonomy" id="43655"/>
    <lineage>
        <taxon>Bacteria</taxon>
        <taxon>Pseudomonadati</taxon>
        <taxon>Pseudomonadota</taxon>
        <taxon>Gammaproteobacteria</taxon>
        <taxon>Alteromonadales</taxon>
        <taxon>Pseudoalteromonadaceae</taxon>
        <taxon>Pseudoalteromonas</taxon>
    </lineage>
</organism>
<sequence>MSQPYLGGKLPKKTKFNHFFDAKIDSSLRDKFHGLCFSYPWLRRGKHGFTQNPQRFITESCGDDPWRILFLGPMFLGVGGKLPKKTKFNHFFDAKIDSSLRDKFHGLCFSYPWLRNDKHGFTQNPQRFITESCGDDPWRILFLGPMFLGAVGTLVLIISILSLPLYEEGEAFPWWVWYTVILWNVTFLNLLPVFRRIVPPNLAYFDRKTRKVGYTFDIPGCTERDEFGNCCIPWRDIKCAAAKVTTSQHGAQAFIPIVSHERGFEFPKSKMKIVVTENAQDPIYCLLFWEELVRFMDNKKPLPDVPRYEALRHLDPVTAEYDVAQAKAGNPRPEVYWRDMSFDQQQEIYKELLEECFELDWFNLEPRDEITAPWQRWTPKPELKDTLNWKYKAKRLGLQLGMGLP</sequence>
<evidence type="ECO:0000256" key="1">
    <source>
        <dbReference type="SAM" id="Phobius"/>
    </source>
</evidence>
<dbReference type="Proteomes" id="UP000016487">
    <property type="component" value="Unassembled WGS sequence"/>
</dbReference>
<accession>A0AAD4FR87</accession>
<comment type="caution">
    <text evidence="2">The sequence shown here is derived from an EMBL/GenBank/DDBJ whole genome shotgun (WGS) entry which is preliminary data.</text>
</comment>
<dbReference type="RefSeq" id="WP_238348021.1">
    <property type="nucleotide sequence ID" value="NZ_AHBZ03000021.1"/>
</dbReference>
<protein>
    <submittedName>
        <fullName evidence="2">Uncharacterized protein</fullName>
    </submittedName>
</protein>
<dbReference type="AlphaFoldDB" id="A0AAD4FR87"/>
<reference evidence="2" key="2">
    <citation type="submission" date="2015-03" db="EMBL/GenBank/DDBJ databases">
        <title>Genome sequence of Pseudoalteromonas citrea.</title>
        <authorList>
            <person name="Xie B.-B."/>
            <person name="Rong J.-C."/>
            <person name="Qin Q.-L."/>
            <person name="Zhang Y.-Z."/>
        </authorList>
    </citation>
    <scope>NUCLEOTIDE SEQUENCE</scope>
    <source>
        <strain evidence="2">DSM 8771</strain>
    </source>
</reference>